<reference evidence="1 2" key="1">
    <citation type="submission" date="2019-06" db="EMBL/GenBank/DDBJ databases">
        <title>Draft genome sequence of Clostridium diolis DSM 15410.</title>
        <authorList>
            <person name="Kobayashi H."/>
            <person name="Tanizawa Y."/>
            <person name="Tohno M."/>
        </authorList>
    </citation>
    <scope>NUCLEOTIDE SEQUENCE [LARGE SCALE GENOMIC DNA]</scope>
    <source>
        <strain evidence="1 2">DSM 15410</strain>
    </source>
</reference>
<name>A0AAV3W157_9CLOT</name>
<dbReference type="NCBIfam" id="TIGR03976">
    <property type="entry name" value="chp_LLNDYxLRE"/>
    <property type="match status" value="1"/>
</dbReference>
<evidence type="ECO:0008006" key="3">
    <source>
        <dbReference type="Google" id="ProtNLM"/>
    </source>
</evidence>
<gene>
    <name evidence="1" type="ORF">CDIOL_21800</name>
</gene>
<dbReference type="RefSeq" id="WP_039768676.1">
    <property type="nucleotide sequence ID" value="NZ_BJLA01000006.1"/>
</dbReference>
<evidence type="ECO:0000313" key="1">
    <source>
        <dbReference type="EMBL" id="GEA31257.1"/>
    </source>
</evidence>
<dbReference type="AlphaFoldDB" id="A0AAV3W157"/>
<dbReference type="Proteomes" id="UP000325212">
    <property type="component" value="Unassembled WGS sequence"/>
</dbReference>
<organism evidence="1 2">
    <name type="scientific">Clostridium diolis</name>
    <dbReference type="NCBI Taxonomy" id="223919"/>
    <lineage>
        <taxon>Bacteria</taxon>
        <taxon>Bacillati</taxon>
        <taxon>Bacillota</taxon>
        <taxon>Clostridia</taxon>
        <taxon>Eubacteriales</taxon>
        <taxon>Clostridiaceae</taxon>
        <taxon>Clostridium</taxon>
    </lineage>
</organism>
<accession>A0AAV3W157</accession>
<keyword evidence="2" id="KW-1185">Reference proteome</keyword>
<sequence>MNDNITKENENSIKFYLDKEVYNIKTIMKAAYNFIEEFYILLDYINDSIEVTFECKSSKSSEEMKKYKGEFYNELLRQNIRYMVSQDTKNIRELVMGRALYDTCIEYQDSFEDDEVSEKNSDFDDQFDILVNWFDKNEV</sequence>
<dbReference type="EMBL" id="BJLA01000006">
    <property type="protein sequence ID" value="GEA31257.1"/>
    <property type="molecule type" value="Genomic_DNA"/>
</dbReference>
<protein>
    <recommendedName>
        <fullName evidence="3">His-Xaa-Ser system protein HxsD</fullName>
    </recommendedName>
</protein>
<comment type="caution">
    <text evidence="1">The sequence shown here is derived from an EMBL/GenBank/DDBJ whole genome shotgun (WGS) entry which is preliminary data.</text>
</comment>
<proteinExistence type="predicted"/>
<evidence type="ECO:0000313" key="2">
    <source>
        <dbReference type="Proteomes" id="UP000325212"/>
    </source>
</evidence>
<dbReference type="InterPro" id="IPR023974">
    <property type="entry name" value="HxsD"/>
</dbReference>